<feature type="transmembrane region" description="Helical" evidence="1">
    <location>
        <begin position="893"/>
        <end position="913"/>
    </location>
</feature>
<evidence type="ECO:0000313" key="2">
    <source>
        <dbReference type="EMBL" id="AGF77924.1"/>
    </source>
</evidence>
<dbReference type="SUPFAM" id="SSF82693">
    <property type="entry name" value="Multidrug efflux transporter AcrB pore domain, PN1, PN2, PC1 and PC2 subdomains"/>
    <property type="match status" value="2"/>
</dbReference>
<evidence type="ECO:0000313" key="3">
    <source>
        <dbReference type="Proteomes" id="UP000011721"/>
    </source>
</evidence>
<dbReference type="PANTHER" id="PTHR32063">
    <property type="match status" value="1"/>
</dbReference>
<dbReference type="KEGG" id="dsf:UWK_01363"/>
<gene>
    <name evidence="2" type="ordered locus">UWK_01363</name>
</gene>
<dbReference type="HOGENOM" id="CLU_002755_1_2_7"/>
<feature type="transmembrane region" description="Helical" evidence="1">
    <location>
        <begin position="533"/>
        <end position="552"/>
    </location>
</feature>
<reference evidence="3" key="1">
    <citation type="journal article" date="2013" name="Stand. Genomic Sci.">
        <title>Complete genome sequence of Desulfocapsa sulfexigens, a marine deltaproteobacterium specialized in disproportionating inorganic sulfur compounds.</title>
        <authorList>
            <person name="Finster K.W."/>
            <person name="Kjeldsen K.U."/>
            <person name="Kube M."/>
            <person name="Reinhardt R."/>
            <person name="Mussmann M."/>
            <person name="Amann R."/>
            <person name="Schreiber L."/>
        </authorList>
    </citation>
    <scope>NUCLEOTIDE SEQUENCE [LARGE SCALE GENOMIC DNA]</scope>
    <source>
        <strain evidence="3">DSM 10523 / SB164P1</strain>
    </source>
</reference>
<feature type="transmembrane region" description="Helical" evidence="1">
    <location>
        <begin position="389"/>
        <end position="414"/>
    </location>
</feature>
<feature type="transmembrane region" description="Helical" evidence="1">
    <location>
        <begin position="996"/>
        <end position="1022"/>
    </location>
</feature>
<dbReference type="GO" id="GO:0042910">
    <property type="term" value="F:xenobiotic transmembrane transporter activity"/>
    <property type="evidence" value="ECO:0007669"/>
    <property type="project" value="TreeGrafter"/>
</dbReference>
<feature type="transmembrane region" description="Helical" evidence="1">
    <location>
        <begin position="435"/>
        <end position="456"/>
    </location>
</feature>
<dbReference type="Gene3D" id="3.30.2090.10">
    <property type="entry name" value="Multidrug efflux transporter AcrB TolC docking domain, DN and DC subdomains"/>
    <property type="match status" value="2"/>
</dbReference>
<evidence type="ECO:0000256" key="1">
    <source>
        <dbReference type="SAM" id="Phobius"/>
    </source>
</evidence>
<feature type="transmembrane region" description="Helical" evidence="1">
    <location>
        <begin position="12"/>
        <end position="37"/>
    </location>
</feature>
<dbReference type="Proteomes" id="UP000011721">
    <property type="component" value="Chromosome"/>
</dbReference>
<protein>
    <submittedName>
        <fullName evidence="2">Cation/multidrug efflux pump</fullName>
    </submittedName>
</protein>
<dbReference type="SUPFAM" id="SSF82866">
    <property type="entry name" value="Multidrug efflux transporter AcrB transmembrane domain"/>
    <property type="match status" value="2"/>
</dbReference>
<feature type="transmembrane region" description="Helical" evidence="1">
    <location>
        <begin position="462"/>
        <end position="485"/>
    </location>
</feature>
<keyword evidence="1" id="KW-0472">Membrane</keyword>
<keyword evidence="3" id="KW-1185">Reference proteome</keyword>
<dbReference type="PANTHER" id="PTHR32063:SF33">
    <property type="entry name" value="RND SUPERFAMILY EFFLUX PUMP PERMEASE COMPONENT"/>
    <property type="match status" value="1"/>
</dbReference>
<feature type="transmembrane region" description="Helical" evidence="1">
    <location>
        <begin position="965"/>
        <end position="984"/>
    </location>
</feature>
<dbReference type="InterPro" id="IPR001036">
    <property type="entry name" value="Acrflvin-R"/>
</dbReference>
<proteinExistence type="predicted"/>
<dbReference type="Gene3D" id="3.30.70.1430">
    <property type="entry name" value="Multidrug efflux transporter AcrB pore domain"/>
    <property type="match status" value="2"/>
</dbReference>
<keyword evidence="1" id="KW-1133">Transmembrane helix</keyword>
<sequence length="1034" mass="114305">MSILPSKEQGLIAWMASNPVAANLLMLLFVIGGLLAAGRITQEVFPSYALDIVTVSVRYPGASPEEVEEGVVLAVEEEIRALDNVERVTSVSMEGNASISVELLSGADPNSSLQEIKNGIDRISTFPGDVEKPLVSLATRRREVLRLALYGDIDEGSLFSLVETIRSELLDITEIAQVELNGTRDPELSIEISRDMLRAHNLSLEEVADTIKERAVDVPAGGIKSQGGEVLLRTSERREVASEFSDLVLVSREDGTKLILGEVAELHQGFEESDREAWYNGKRAALLYVYRTGDQTPIDISNAVHAYMDKRIPTLPPSVQLTAYRDRSELYKDRMELLLTNGVFGLCLVLLTLGLFLEPRLAFWVSMGVPISVIGSFLILYFIGGSLNMISMFAFIITLGIVVDDAVVVGENIFYKRRQGMEPLRASIEGAREMAAPVVIAVATNIFAFLPLLFVSGSTGRFFAIMPAVVIAVFLVSLIECLYVLPAHLSYRRKERKGKMFQLLEQVPRFCEQWLDRFVSGPFARILRWNLSFRYLVSALGLAVLIVAYSYWDSGHINFSFRPDIQTDSVDAEVELPYGVNMDEVKEITRLVEEGGKRAVEKSGDSEILVGIRTDIGRGGANRAEVSITLVPQEQRKITTREFSVLWKKEVGEIAGLEKLFFDYLMGPGGSAAINVELTHPDPQTLELAAADLAEAISQYSGVTDVNDGFARGKVQYDFKMLPEGKAVGLTAQDLGSQIRHAFYGAEALRQQQGRNELKVVVRLPRAERSSLFHLEQLLIRTPDGGEIPLERAARIIPSRAYTEINRVDGKRVLSVTANVVAGKSNENKILDSLKREYLPELLANYSGLNYSFQGQQREKRMAVHDLLMGIALMMPAIFCLLAILFRSYGQALLVMISIPFGLVSALFGHIIMGYSLSIISIFGMIALCGVVINGGLVFTVTANRYRGEGKTVAEAAFMAATRRFRPIILTSLTTFFGLAPMIFEQSVQARFLIPMAISLGYGILFSTAIILFLMPAFYLIYDDVLGLMRNRKS</sequence>
<keyword evidence="1" id="KW-0812">Transmembrane</keyword>
<name>M1NDZ1_DESSD</name>
<dbReference type="Gene3D" id="3.30.70.1440">
    <property type="entry name" value="Multidrug efflux transporter AcrB pore domain"/>
    <property type="match status" value="1"/>
</dbReference>
<dbReference type="SUPFAM" id="SSF82714">
    <property type="entry name" value="Multidrug efflux transporter AcrB TolC docking domain, DN and DC subdomains"/>
    <property type="match status" value="2"/>
</dbReference>
<dbReference type="PATRIC" id="fig|1167006.5.peg.1501"/>
<feature type="transmembrane region" description="Helical" evidence="1">
    <location>
        <begin position="363"/>
        <end position="383"/>
    </location>
</feature>
<feature type="transmembrane region" description="Helical" evidence="1">
    <location>
        <begin position="919"/>
        <end position="944"/>
    </location>
</feature>
<accession>M1NDZ1</accession>
<feature type="transmembrane region" description="Helical" evidence="1">
    <location>
        <begin position="337"/>
        <end position="356"/>
    </location>
</feature>
<dbReference type="Gene3D" id="1.20.1640.10">
    <property type="entry name" value="Multidrug efflux transporter AcrB transmembrane domain"/>
    <property type="match status" value="2"/>
</dbReference>
<dbReference type="Gene3D" id="3.30.70.1320">
    <property type="entry name" value="Multidrug efflux transporter AcrB pore domain like"/>
    <property type="match status" value="1"/>
</dbReference>
<dbReference type="AlphaFoldDB" id="M1NDZ1"/>
<dbReference type="Pfam" id="PF00873">
    <property type="entry name" value="ACR_tran"/>
    <property type="match status" value="1"/>
</dbReference>
<dbReference type="EMBL" id="CP003985">
    <property type="protein sequence ID" value="AGF77924.1"/>
    <property type="molecule type" value="Genomic_DNA"/>
</dbReference>
<dbReference type="STRING" id="1167006.UWK_01363"/>
<dbReference type="GO" id="GO:0005886">
    <property type="term" value="C:plasma membrane"/>
    <property type="evidence" value="ECO:0007669"/>
    <property type="project" value="TreeGrafter"/>
</dbReference>
<dbReference type="InterPro" id="IPR027463">
    <property type="entry name" value="AcrB_DN_DC_subdom"/>
</dbReference>
<dbReference type="PRINTS" id="PR00702">
    <property type="entry name" value="ACRIFLAVINRP"/>
</dbReference>
<feature type="transmembrane region" description="Helical" evidence="1">
    <location>
        <begin position="867"/>
        <end position="886"/>
    </location>
</feature>
<dbReference type="OrthoDB" id="9806532at2"/>
<dbReference type="eggNOG" id="COG0841">
    <property type="taxonomic scope" value="Bacteria"/>
</dbReference>
<dbReference type="RefSeq" id="WP_015403615.1">
    <property type="nucleotide sequence ID" value="NC_020304.1"/>
</dbReference>
<organism evidence="2 3">
    <name type="scientific">Desulfocapsa sulfexigens (strain DSM 10523 / SB164P1)</name>
    <dbReference type="NCBI Taxonomy" id="1167006"/>
    <lineage>
        <taxon>Bacteria</taxon>
        <taxon>Pseudomonadati</taxon>
        <taxon>Thermodesulfobacteriota</taxon>
        <taxon>Desulfobulbia</taxon>
        <taxon>Desulfobulbales</taxon>
        <taxon>Desulfocapsaceae</taxon>
        <taxon>Desulfocapsa</taxon>
    </lineage>
</organism>